<dbReference type="InterPro" id="IPR012951">
    <property type="entry name" value="BBE"/>
</dbReference>
<dbReference type="EMBL" id="BAAAHK010000004">
    <property type="protein sequence ID" value="GAA0935065.1"/>
    <property type="molecule type" value="Genomic_DNA"/>
</dbReference>
<evidence type="ECO:0000256" key="4">
    <source>
        <dbReference type="ARBA" id="ARBA00022827"/>
    </source>
</evidence>
<dbReference type="SUPFAM" id="SSF56176">
    <property type="entry name" value="FAD-binding/transporter-associated domain-like"/>
    <property type="match status" value="1"/>
</dbReference>
<name>A0ABN1PZA9_9ACTN</name>
<dbReference type="Gene3D" id="3.30.43.10">
    <property type="entry name" value="Uridine Diphospho-n-acetylenolpyruvylglucosamine Reductase, domain 2"/>
    <property type="match status" value="1"/>
</dbReference>
<dbReference type="PROSITE" id="PS51387">
    <property type="entry name" value="FAD_PCMH"/>
    <property type="match status" value="1"/>
</dbReference>
<dbReference type="Gene3D" id="3.40.462.20">
    <property type="match status" value="1"/>
</dbReference>
<keyword evidence="4" id="KW-0274">FAD</keyword>
<dbReference type="InterPro" id="IPR050416">
    <property type="entry name" value="FAD-linked_Oxidoreductase"/>
</dbReference>
<evidence type="ECO:0000313" key="8">
    <source>
        <dbReference type="Proteomes" id="UP001500542"/>
    </source>
</evidence>
<evidence type="ECO:0000313" key="7">
    <source>
        <dbReference type="EMBL" id="GAA0935065.1"/>
    </source>
</evidence>
<feature type="domain" description="FAD-binding PCMH-type" evidence="6">
    <location>
        <begin position="39"/>
        <end position="209"/>
    </location>
</feature>
<organism evidence="7 8">
    <name type="scientific">Kribbella koreensis</name>
    <dbReference type="NCBI Taxonomy" id="57909"/>
    <lineage>
        <taxon>Bacteria</taxon>
        <taxon>Bacillati</taxon>
        <taxon>Actinomycetota</taxon>
        <taxon>Actinomycetes</taxon>
        <taxon>Propionibacteriales</taxon>
        <taxon>Kribbellaceae</taxon>
        <taxon>Kribbella</taxon>
    </lineage>
</organism>
<dbReference type="InterPro" id="IPR016167">
    <property type="entry name" value="FAD-bd_PCMH_sub1"/>
</dbReference>
<comment type="caution">
    <text evidence="7">The sequence shown here is derived from an EMBL/GenBank/DDBJ whole genome shotgun (WGS) entry which is preliminary data.</text>
</comment>
<dbReference type="Pfam" id="PF08031">
    <property type="entry name" value="BBE"/>
    <property type="match status" value="1"/>
</dbReference>
<dbReference type="InterPro" id="IPR036318">
    <property type="entry name" value="FAD-bd_PCMH-like_sf"/>
</dbReference>
<dbReference type="Proteomes" id="UP001500542">
    <property type="component" value="Unassembled WGS sequence"/>
</dbReference>
<reference evidence="7 8" key="1">
    <citation type="journal article" date="2019" name="Int. J. Syst. Evol. Microbiol.">
        <title>The Global Catalogue of Microorganisms (GCM) 10K type strain sequencing project: providing services to taxonomists for standard genome sequencing and annotation.</title>
        <authorList>
            <consortium name="The Broad Institute Genomics Platform"/>
            <consortium name="The Broad Institute Genome Sequencing Center for Infectious Disease"/>
            <person name="Wu L."/>
            <person name="Ma J."/>
        </authorList>
    </citation>
    <scope>NUCLEOTIDE SEQUENCE [LARGE SCALE GENOMIC DNA]</scope>
    <source>
        <strain evidence="7 8">JCM 10977</strain>
    </source>
</reference>
<dbReference type="InterPro" id="IPR006094">
    <property type="entry name" value="Oxid_FAD_bind_N"/>
</dbReference>
<comment type="similarity">
    <text evidence="2">Belongs to the oxygen-dependent FAD-linked oxidoreductase family.</text>
</comment>
<proteinExistence type="inferred from homology"/>
<accession>A0ABN1PZA9</accession>
<evidence type="ECO:0000256" key="2">
    <source>
        <dbReference type="ARBA" id="ARBA00005466"/>
    </source>
</evidence>
<dbReference type="Gene3D" id="3.30.465.10">
    <property type="match status" value="1"/>
</dbReference>
<comment type="cofactor">
    <cofactor evidence="1">
        <name>FAD</name>
        <dbReference type="ChEBI" id="CHEBI:57692"/>
    </cofactor>
</comment>
<sequence length="464" mass="49993">MTQTASSGIDELRAAIDGVVIAPGDSAYDEARRVWNADIDRRPAVVAQCLSAEDVRAAVLFGVRNGLEIAVRGGAHSMSGASTVDDGLMIDVSRLNQVTVDPETKRAVAGGGSKLAELDAAGQEHGLATPAGAISHTGIAGLTLGGGMGWLSRKHGLTLDNLLSVEIVTADGQILRASADENPELFWAVRGGGGNFGVVTQFEFQLHDVGPIVQYGIQFWSLEQGAEVLRYARDLIPTLSLDFNVVIGAITAPPAPFLPKHYHHEPGYALIVVGFGTPEEHEALLDQIHEAIPPRWEFATPMPYTALQQSIDEPNSWGNHCYDKGSYLETLSDEAIEVITQHVPLKSSPLSNVLFYRLDGAYSEVGEDETAFAGGRSPRYAVFLVAIAPVPELLPGDRAWVRAFWDALQPHTLGIGSYVNAMAENDYDRVKASYGEAKYARLAKIKAQYDPGNVFHRNMNILPG</sequence>
<protein>
    <submittedName>
        <fullName evidence="7">FAD-binding oxidoreductase</fullName>
    </submittedName>
</protein>
<evidence type="ECO:0000259" key="6">
    <source>
        <dbReference type="PROSITE" id="PS51387"/>
    </source>
</evidence>
<dbReference type="InterPro" id="IPR016166">
    <property type="entry name" value="FAD-bd_PCMH"/>
</dbReference>
<gene>
    <name evidence="7" type="ORF">GCM10009554_21650</name>
</gene>
<keyword evidence="5" id="KW-0560">Oxidoreductase</keyword>
<evidence type="ECO:0000256" key="5">
    <source>
        <dbReference type="ARBA" id="ARBA00023002"/>
    </source>
</evidence>
<keyword evidence="3" id="KW-0285">Flavoprotein</keyword>
<keyword evidence="8" id="KW-1185">Reference proteome</keyword>
<dbReference type="Pfam" id="PF01565">
    <property type="entry name" value="FAD_binding_4"/>
    <property type="match status" value="1"/>
</dbReference>
<dbReference type="PANTHER" id="PTHR42973">
    <property type="entry name" value="BINDING OXIDOREDUCTASE, PUTATIVE (AFU_ORTHOLOGUE AFUA_1G17690)-RELATED"/>
    <property type="match status" value="1"/>
</dbReference>
<dbReference type="InterPro" id="IPR016169">
    <property type="entry name" value="FAD-bd_PCMH_sub2"/>
</dbReference>
<dbReference type="PANTHER" id="PTHR42973:SF39">
    <property type="entry name" value="FAD-BINDING PCMH-TYPE DOMAIN-CONTAINING PROTEIN"/>
    <property type="match status" value="1"/>
</dbReference>
<dbReference type="RefSeq" id="WP_343967554.1">
    <property type="nucleotide sequence ID" value="NZ_BAAAHK010000004.1"/>
</dbReference>
<evidence type="ECO:0000256" key="3">
    <source>
        <dbReference type="ARBA" id="ARBA00022630"/>
    </source>
</evidence>
<evidence type="ECO:0000256" key="1">
    <source>
        <dbReference type="ARBA" id="ARBA00001974"/>
    </source>
</evidence>